<sequence>MKSRLSRRSFLKSAGCTAVGAAALAHHWPAEAEEAQKKPSFRSYWAEDVRRPWAGPEYWTNPMQDWRVQDGRLECFSPGGDRNVFLLTREAAARPGDLMMSVHLGKIGVEMPKQGFVGFRIGIKNPMNDYRATAIYGRGMNAGINADGRLFIGTLEPSTMRADLSRELVLRLHAAPSAQGYRVSLRAEGVDGQHATEISREVAADWIAGGLALVCSSGPVKPSPVAFPAIKDFNFYPPDQQAGGTMTYWFRDWTVGGTKIDRHEERAYGPILFTLYTVSRNTLKLSAQFPPLGEGMHMAELQLRSGAGWSTIAKEKIDHDACNAVFRVTGWKPKEDQPYRVVFEFAGAPGEVRRHTYGGTIQHDPVEKQKLTVGLLTCIWDFGFPHTDFTTNLAKQGPDILLWTGDQIYEPVGGYGAIESRVPDLIVPAMHDFQRKWFIFGWSTRDLLRDIPSVCMTDDHDMYHGNIWGCGGRPTNPALGQGAAAVGTVRYGDKEYAIQDSGGYKMAPRWVNMVQRMQTAHLPDPFDPTPVLQGISVYYCDLLWGGVSFAILEDRKWKSAPKPLLPEAKIVNGFAHNPEWREHDTTAASDDPDAQLLGQRQLDFLESWAADWGGGTWMKLAVSQTVFGCIHTEPHGIFTDSHDPDEAVPPVGVYVQGDHLVADYDSNAWPQHGRNAGILKFRKAFAAHLSGDQHLASMSHYGVDEFCDGVYGVCTPAISSIWPRRWWPPHEGKNPLYGKRNTGDYLDKFGNKLTILSTASPAQYPGPGLEGLRLRATGYSILTCDKQTRKTTVSIWPRWVDPAAADAKPYEGWPIVIDQTDNGLWGAEWALDAVETPEFHDPVVQVQDESNGEVVYTLRINGTSFTPKVRKPGTYTVLAYDPDGYFRKVKNGVKARKMEDA</sequence>
<dbReference type="InterPro" id="IPR038607">
    <property type="entry name" value="PhoD-like_sf"/>
</dbReference>
<evidence type="ECO:0000313" key="2">
    <source>
        <dbReference type="EMBL" id="HGY94294.1"/>
    </source>
</evidence>
<evidence type="ECO:0000256" key="1">
    <source>
        <dbReference type="SAM" id="SignalP"/>
    </source>
</evidence>
<gene>
    <name evidence="2" type="ORF">ENW50_06365</name>
</gene>
<dbReference type="InterPro" id="IPR019546">
    <property type="entry name" value="TAT_signal_bac_arc"/>
</dbReference>
<dbReference type="PROSITE" id="PS51318">
    <property type="entry name" value="TAT"/>
    <property type="match status" value="1"/>
</dbReference>
<protein>
    <submittedName>
        <fullName evidence="2">Twin-arginine translocation signal domain-containing protein</fullName>
    </submittedName>
</protein>
<organism evidence="2">
    <name type="scientific">Acidobacterium capsulatum</name>
    <dbReference type="NCBI Taxonomy" id="33075"/>
    <lineage>
        <taxon>Bacteria</taxon>
        <taxon>Pseudomonadati</taxon>
        <taxon>Acidobacteriota</taxon>
        <taxon>Terriglobia</taxon>
        <taxon>Terriglobales</taxon>
        <taxon>Acidobacteriaceae</taxon>
        <taxon>Acidobacterium</taxon>
    </lineage>
</organism>
<dbReference type="AlphaFoldDB" id="A0A7V4XSC9"/>
<dbReference type="EMBL" id="DTKL01000037">
    <property type="protein sequence ID" value="HGY94294.1"/>
    <property type="molecule type" value="Genomic_DNA"/>
</dbReference>
<keyword evidence="1" id="KW-0732">Signal</keyword>
<feature type="chain" id="PRO_5031109951" evidence="1">
    <location>
        <begin position="33"/>
        <end position="901"/>
    </location>
</feature>
<feature type="signal peptide" evidence="1">
    <location>
        <begin position="1"/>
        <end position="32"/>
    </location>
</feature>
<reference evidence="2" key="1">
    <citation type="journal article" date="2020" name="mSystems">
        <title>Genome- and Community-Level Interaction Insights into Carbon Utilization and Element Cycling Functions of Hydrothermarchaeota in Hydrothermal Sediment.</title>
        <authorList>
            <person name="Zhou Z."/>
            <person name="Liu Y."/>
            <person name="Xu W."/>
            <person name="Pan J."/>
            <person name="Luo Z.H."/>
            <person name="Li M."/>
        </authorList>
    </citation>
    <scope>NUCLEOTIDE SEQUENCE [LARGE SCALE GENOMIC DNA]</scope>
    <source>
        <strain evidence="2">SpSt-855</strain>
    </source>
</reference>
<accession>A0A7V4XSC9</accession>
<dbReference type="Gene3D" id="3.60.21.70">
    <property type="entry name" value="PhoD-like phosphatase"/>
    <property type="match status" value="1"/>
</dbReference>
<dbReference type="SUPFAM" id="SSF56300">
    <property type="entry name" value="Metallo-dependent phosphatases"/>
    <property type="match status" value="1"/>
</dbReference>
<name>A0A7V4XSC9_9BACT</name>
<dbReference type="InterPro" id="IPR029052">
    <property type="entry name" value="Metallo-depent_PP-like"/>
</dbReference>
<proteinExistence type="predicted"/>
<dbReference type="InterPro" id="IPR006311">
    <property type="entry name" value="TAT_signal"/>
</dbReference>
<comment type="caution">
    <text evidence="2">The sequence shown here is derived from an EMBL/GenBank/DDBJ whole genome shotgun (WGS) entry which is preliminary data.</text>
</comment>
<dbReference type="NCBIfam" id="TIGR01409">
    <property type="entry name" value="TAT_signal_seq"/>
    <property type="match status" value="1"/>
</dbReference>